<organism evidence="1 2">
    <name type="scientific">Nocardia puris</name>
    <dbReference type="NCBI Taxonomy" id="208602"/>
    <lineage>
        <taxon>Bacteria</taxon>
        <taxon>Bacillati</taxon>
        <taxon>Actinomycetota</taxon>
        <taxon>Actinomycetes</taxon>
        <taxon>Mycobacteriales</taxon>
        <taxon>Nocardiaceae</taxon>
        <taxon>Nocardia</taxon>
    </lineage>
</organism>
<evidence type="ECO:0000313" key="1">
    <source>
        <dbReference type="EMBL" id="RBO96370.1"/>
    </source>
</evidence>
<name>A0A366E1Y2_9NOCA</name>
<dbReference type="Proteomes" id="UP000252586">
    <property type="component" value="Unassembled WGS sequence"/>
</dbReference>
<dbReference type="RefSeq" id="WP_067504260.1">
    <property type="nucleotide sequence ID" value="NZ_CP107943.1"/>
</dbReference>
<evidence type="ECO:0008006" key="3">
    <source>
        <dbReference type="Google" id="ProtNLM"/>
    </source>
</evidence>
<dbReference type="AlphaFoldDB" id="A0A366E1Y2"/>
<dbReference type="STRING" id="1210090.GCA_001613185_01100"/>
<protein>
    <recommendedName>
        <fullName evidence="3">Alpha/beta hydrolase family protein</fullName>
    </recommendedName>
</protein>
<dbReference type="OrthoDB" id="4536625at2"/>
<dbReference type="EMBL" id="QNRE01000001">
    <property type="protein sequence ID" value="RBO96370.1"/>
    <property type="molecule type" value="Genomic_DNA"/>
</dbReference>
<comment type="caution">
    <text evidence="1">The sequence shown here is derived from an EMBL/GenBank/DDBJ whole genome shotgun (WGS) entry which is preliminary data.</text>
</comment>
<accession>A0A366E1Y2</accession>
<evidence type="ECO:0000313" key="2">
    <source>
        <dbReference type="Proteomes" id="UP000252586"/>
    </source>
</evidence>
<proteinExistence type="predicted"/>
<gene>
    <name evidence="1" type="ORF">DFR74_101385</name>
</gene>
<keyword evidence="2" id="KW-1185">Reference proteome</keyword>
<sequence length="90" mass="9704">MPSSRTHDNSPIVLIAPAMAIGSRFYKPLVTAFTERGWSARALPCAVSSSGNPASREHDWTYRDEIDVIADAVTKARAEVPEISATATTD</sequence>
<reference evidence="1 2" key="1">
    <citation type="submission" date="2018-06" db="EMBL/GenBank/DDBJ databases">
        <title>Genomic Encyclopedia of Type Strains, Phase IV (KMG-IV): sequencing the most valuable type-strain genomes for metagenomic binning, comparative biology and taxonomic classification.</title>
        <authorList>
            <person name="Goeker M."/>
        </authorList>
    </citation>
    <scope>NUCLEOTIDE SEQUENCE [LARGE SCALE GENOMIC DNA]</scope>
    <source>
        <strain evidence="1 2">DSM 44599</strain>
    </source>
</reference>